<feature type="compositionally biased region" description="Pro residues" evidence="1">
    <location>
        <begin position="3042"/>
        <end position="3069"/>
    </location>
</feature>
<gene>
    <name evidence="2" type="ORF">CYMTET_43813</name>
</gene>
<feature type="region of interest" description="Disordered" evidence="1">
    <location>
        <begin position="1"/>
        <end position="28"/>
    </location>
</feature>
<evidence type="ECO:0000313" key="3">
    <source>
        <dbReference type="Proteomes" id="UP001190700"/>
    </source>
</evidence>
<evidence type="ECO:0000256" key="1">
    <source>
        <dbReference type="SAM" id="MobiDB-lite"/>
    </source>
</evidence>
<feature type="compositionally biased region" description="Pro residues" evidence="1">
    <location>
        <begin position="1725"/>
        <end position="1736"/>
    </location>
</feature>
<feature type="compositionally biased region" description="Pro residues" evidence="1">
    <location>
        <begin position="1"/>
        <end position="11"/>
    </location>
</feature>
<feature type="region of interest" description="Disordered" evidence="1">
    <location>
        <begin position="3220"/>
        <end position="3257"/>
    </location>
</feature>
<dbReference type="Proteomes" id="UP001190700">
    <property type="component" value="Unassembled WGS sequence"/>
</dbReference>
<accession>A0AAE0C1G8</accession>
<feature type="compositionally biased region" description="Pro residues" evidence="1">
    <location>
        <begin position="3223"/>
        <end position="3234"/>
    </location>
</feature>
<reference evidence="2 3" key="1">
    <citation type="journal article" date="2015" name="Genome Biol. Evol.">
        <title>Comparative Genomics of a Bacterivorous Green Alga Reveals Evolutionary Causalities and Consequences of Phago-Mixotrophic Mode of Nutrition.</title>
        <authorList>
            <person name="Burns J.A."/>
            <person name="Paasch A."/>
            <person name="Narechania A."/>
            <person name="Kim E."/>
        </authorList>
    </citation>
    <scope>NUCLEOTIDE SEQUENCE [LARGE SCALE GENOMIC DNA]</scope>
    <source>
        <strain evidence="2 3">PLY_AMNH</strain>
    </source>
</reference>
<feature type="compositionally biased region" description="Low complexity" evidence="1">
    <location>
        <begin position="1737"/>
        <end position="1749"/>
    </location>
</feature>
<feature type="region of interest" description="Disordered" evidence="1">
    <location>
        <begin position="2097"/>
        <end position="2172"/>
    </location>
</feature>
<comment type="caution">
    <text evidence="2">The sequence shown here is derived from an EMBL/GenBank/DDBJ whole genome shotgun (WGS) entry which is preliminary data.</text>
</comment>
<feature type="region of interest" description="Disordered" evidence="1">
    <location>
        <begin position="986"/>
        <end position="1005"/>
    </location>
</feature>
<proteinExistence type="predicted"/>
<feature type="region of interest" description="Disordered" evidence="1">
    <location>
        <begin position="3040"/>
        <end position="3074"/>
    </location>
</feature>
<feature type="compositionally biased region" description="Low complexity" evidence="1">
    <location>
        <begin position="3235"/>
        <end position="3245"/>
    </location>
</feature>
<dbReference type="EMBL" id="LGRX02029591">
    <property type="protein sequence ID" value="KAK3246656.1"/>
    <property type="molecule type" value="Genomic_DNA"/>
</dbReference>
<feature type="region of interest" description="Disordered" evidence="1">
    <location>
        <begin position="2539"/>
        <end position="2593"/>
    </location>
</feature>
<organism evidence="2 3">
    <name type="scientific">Cymbomonas tetramitiformis</name>
    <dbReference type="NCBI Taxonomy" id="36881"/>
    <lineage>
        <taxon>Eukaryota</taxon>
        <taxon>Viridiplantae</taxon>
        <taxon>Chlorophyta</taxon>
        <taxon>Pyramimonadophyceae</taxon>
        <taxon>Pyramimonadales</taxon>
        <taxon>Pyramimonadaceae</taxon>
        <taxon>Cymbomonas</taxon>
    </lineage>
</organism>
<feature type="compositionally biased region" description="Basic residues" evidence="1">
    <location>
        <begin position="2412"/>
        <end position="2450"/>
    </location>
</feature>
<feature type="compositionally biased region" description="Pro residues" evidence="1">
    <location>
        <begin position="1750"/>
        <end position="1774"/>
    </location>
</feature>
<protein>
    <submittedName>
        <fullName evidence="2">Uncharacterized protein</fullName>
    </submittedName>
</protein>
<evidence type="ECO:0000313" key="2">
    <source>
        <dbReference type="EMBL" id="KAK3246656.1"/>
    </source>
</evidence>
<feature type="compositionally biased region" description="Basic residues" evidence="1">
    <location>
        <begin position="2484"/>
        <end position="2495"/>
    </location>
</feature>
<keyword evidence="3" id="KW-1185">Reference proteome</keyword>
<feature type="region of interest" description="Disordered" evidence="1">
    <location>
        <begin position="2410"/>
        <end position="2497"/>
    </location>
</feature>
<feature type="compositionally biased region" description="Pro residues" evidence="1">
    <location>
        <begin position="2609"/>
        <end position="2658"/>
    </location>
</feature>
<feature type="region of interest" description="Disordered" evidence="1">
    <location>
        <begin position="1719"/>
        <end position="1777"/>
    </location>
</feature>
<feature type="compositionally biased region" description="Polar residues" evidence="1">
    <location>
        <begin position="2463"/>
        <end position="2473"/>
    </location>
</feature>
<dbReference type="PANTHER" id="PTHR24216">
    <property type="entry name" value="PAXILLIN-RELATED"/>
    <property type="match status" value="1"/>
</dbReference>
<name>A0AAE0C1G8_9CHLO</name>
<sequence length="5054" mass="536538">MPDCGVPPPTSTPVAPYLEPPVASGDPPSRAVELVAELYGFYGIETQRPASTSSTAPTEQGGAVSPRADTASLVHEAATLFYGIYGLQTSPPYDQLALFSAISNAQVTTETANSDAFYGLKHSDSFSLQSPTTLACGASNDVKAQRTICEAVVALYRRGLATARNITVFPYACDGAGSVDELYIVRKSAFYYYWFGMNDTKISTDGTAPIQPHQIVLQYELKDQGNGNCTVSFDERVYDDTFCAPPPSPFPITPPPLPLAPPSAPVALLEMYGHRMMTLQVTATLRFMDVSCAELESTAPNVRAERAYGAAGSAQSTIRIAYNERSINWYGLRNGGCDMEVIAELLVPIVNPDGTLNHSAFICDAALASHFPRGECLNLPPATVSPPSPSAPPIVAPFEVSQFYGIRPHVVTYKTTAELNLDGSCDNLRLTEVDNSIRRHHASMYAVNAAAVQLSIEVAAKFYGMGCVLRINLAYAVTPESTSDTNPDEVVDPWDGDPCLIFGAALIMGCDDNSLPPSAPVVSAAPRIFSTELVQQQNDQRATPLFYGFYGNDARASLNERDAVGRIDTSVSVDVVYGLISPSAGDALTRYGAVRMLVLHAECDLQNLRTVLQVYHAERSRDAVLVPHGVVAAPDIRVTFEMVSAANYGLGCAVLVNVSYSAFATTPSSAEDGIVDPWNGDPCAMFGPTLMPACDSGLAPATTPSTLPQPGPVVAVARPFEHAFYGLLLRTVTYGGVHDLILDNDCTPDALTRLEESLRAYHVDRSTTSTHHRSIAQQDVRVATRVLTGAIYGLGCVVSVNVTYEAIPLGTSVDVDDDGVLDPWGGDPCLMFGPLLMPECEMGRSPTVPGSAPTAPPTAMPAQAPDTPVSDAFYGVRQRSPRRYGADAILRMQGACDPTLVMRVLRERVLRNVTEAHDPVSDHDLNVSAVVVVQFYGLHCDIEATVRYFAVSRDGSGAGGNDPLVDPWDGDVCAMFGAVLMPDCETSGVDNQPPPGSPNTDKPAYDANMEIPQMYGLRTFYGVSEADTNTEVAIHVAPPATRSVEGLSAASVSTVAQHDLYGLYGLDIAYVTSEATASARLTNSTREEPVFYGVVTSRFYGAIGTLSLPGSCVDVNVSSMVESLQTYHAARSVDSAFHSIVVASEVDVRVELRAAMYGLGCVAEVRILYEAEAAIGAAPTANDQDADVLDPWDGDACLMFGALMTGCGEPAMDADERPTEISPPPSAGVVSPAVFNDELTTTVYGLYGIQILDPAAPVPAAATLAVDLPHDDGTVTTVTERDMYGLRVGASGGTHLLRLHGVCAVDVDSFDASAIDAEVTAAIGGGAVSVVVQTDVASFYGGDCVHAVSILIRVDSDADDATVARDVVRVCQTDLPRCCGERLALSTTAMCAEPTLGPTVAPTVATTATPTAMPTSAPTIDDGAVCGPDYDFVSNRTNLYYANRLRAIHETPECADCAAVCNSDAECLAFECNQGVRMIPNYHPPNVTCVFYNTTEVVPKTWNCYFDMPGKICHHEMPIEILTRHFATTDISMHYDVWMFCAHNPVLTFAPTVPMQAAEVVRFAVLGPADACGSGNVTAVRLALLRNLNSNALGDVNRTVFTEREVAVTATNVEDSSVERDLLYGLHAACRLRYDIAVTFPYDFRPPPPPLPPGGTAAPSAVADVGDPSATATDDDARIFEDAVLDCLSDPTACCATSSMFLFAIAADCADVQSVDSALSNTVESPPPPPLPPPISNAPTTAGPTNAPTGLPPSPPISPPVPPPRPSPPPPPPQGCASGYVGYHELSNLRASADSLSRGAQLHMTACTVCGAACDAMPLTHTDKPCIAYECDDGIWGVPHYDASTRGVACFMYTDATNEMKNDAWISSGILPNGLTLLAATLREDDISRHYDTWLYCLDDAAVPSAPPLDRRHLETSIREELPCARADESFSPQAVRRKEDQVYDGLVSTGYGIARHDVTFDALIEHPPARFYGLADACIVTYRINVTYTYAPPRTHAPTQPSEIYTRARLMELSASRPLPPPVAPSATSTSTSISKSTSAELSFAYDPFAYTLDYCYTHLADCCSMPYILVYVLLEDCCLQNADCIFDNLQLPQRPPPPRPPSPAPPLAPIAPPPTPSPPFPWPPRAPPNAPCPPVPDTPSPPPLAPNSPPPPPSPPPPSPPCPYSPPPRTPRSPPPYPYYVSGLFRPEQALILPNDTLVHVTSRLVYDSNAGLQARAFAFEVQVWSEEHGLRIPLNPGTGWHVGDLVLTQTYSVTFDLSSETLQGLHTTDVFAVGRDGASGRYNELYLGDDIRYVPNATGHVGDAYWQAYVSPSGNHRRVVFAPKDHGDFVYYSASRWASSMMGVIRVTSASRARGRDFALHEKFVHPTVAATPLATITAAAVALESTPEPAAFAATPLAPDAVQSTFKPHLRNRPRRRRRPTLRPAPARRLHRHRARPRPRPHRRCLPSRIINGGRIAWPSTTTRPSAANTLPRSPARLPPPRHLRRRHPRHPTNAGARLHLATALLTSATSPPPPLTPRCPHPHHLQELTATFASPARSPTVATTGRVRGRGHVQPPTAIAQPAPGRARVSARNGPHESVPIPAPSRPTAQAPTLFAVAAQSATPSPPMLPPGDYKSPPPPSPSPPPPPSPSPPPPQPNPPPLATQSPPPPSPVPEVAEAGRCAPPDQNTLFVNYGVQPQQFKLWEVTCANPLTEQSCLAIVCARYGRCDADLACAWTPDDPSGFVSTYDASSVSAFEIGDLGRVSGELVVPCVPRAHFDDADSGYTARVNALLRKLAAGSDGVTVASHIAREDAAGTGTIMRFEARWAGPDAPPTLTALLDLARDGRLNAEVRREFAIPDTCETEALLQEPEVVLRPTIFITNITSAQALHDATSTQAIQEVVEQVRRSVQEFAGGYLGDWQMDRIDRPATRVTSWREWSGSYNLAVSLEVVYADAMLSDPILNDWLYRTVAYIRARPEGMLTPEDITTLFQHQDETRRYPVLLPTDAVVSSSGMLASAAAYATRLANDGAAPDEALTRPVPLFTDALSWRDLVYLPPSPPPPSPPPPSPSPPNPASPTPPALPPHDAGVRPVVNRELLTVVVTTTSVTAADANGDTAAYLAYTTDIMRQLSYSAFGVLDRTTVDARTTGVSLNGFTVDSETDTVHLNISVRCGAQSYEVDGVCRTQFKSAVLAEDAAAVIPGHTDPQATYTVFTDATIVDHAATVVFDPIDVLDLTPPSPPPSPPPPATASTAASSPATARPPPSPPPVPLTTLQGYAVLANPDTQAINAADADVAIISRVRGMMEVATVTNGEVSVLTSKHCPLPEQGYTDFGYLSSVELCFLTCRINLHCESVFYDVQSRRCSGAHACSASTLISSATGGTYRVAVRAKHETVTVGGVTRPNDFMTAQGQMMRPSLNNANPNTQLPCAFDASEIVTEYGPCTWIPVLLDSQGLFTHAATSTGGVVVELQSFGVSSMDAYVGDDTLVCAETAGVQPVTGLDTGEECAAYLSNSMDLNYAHFLTSESGETYCFLTQTCIAGDGMRAFGAFASGTPHKLRSNGGVRLDAAVPSRTFSKAQLMVGHKLEDAVAPERPYSPRSLSASSQDSGDYEKALEEAMAPTCVGGLINPEPYDNANAFASPTATRICINAMCGVYGEASYVGDRKRETQCQTRTDTLHAMDVQQVECCADTQYVGLMRMCAADVPAPCLLPDTLTAFGEDYTPVAQYMHGSAGRELEVVGLVDDVQPALTSIRVDVQERADYDNYTEIVLAVETASDALASVVRHGGQPMTANARDTTLIVARRSVSDVASVSLRTGLGPFPVLTSAGYDITDVVLRAADSELRDSMRDSATTNGVGLVEATRNSTLVISDAAADVVATLPIVKNASADAADGHRFADAAVGARLFVPPKMVGGISTQYSMDTRSVRVPADKPTFDLCFATCATNQPISLGARTPVYFSGEEAAIDGATSVTPVSSDNGVTYFHAGAHAVRDVSSSLSPAAELGPDATDLTPVYVEVRSVPAASTKRERVAVRTVEGGHTRRQGVACVTLQSELASEGELTFAVQEAVAGVNNLQNGGCASKTGAAARSSSPEMTLPYMDGALLGTSAVIASSVFPSLVFKSDARLKLSDISTHVMNLWGARGGDDHATDDWLVSALRDVAIAAESEADMVELLTDLCGDVKHEASLQLADDAASPCMGFTFETTLNPDKLRTKNYGGFCMGAHPSLYFDETDCADQHTGGCEALTVQDAPVVHADGTYRGQHAPQTMHRPVAHATLVPAGAPAAAACSTYLDKLFVFQGVGLYLAPSLAGFGEDERRRQLLSTSTLTVSVGAAQVAGLSVLQVTGADPIVGCPAQCGAPARYGASGATRTIYYHAGDSATGGVTYMSLPASATGYDASGGSWPYVLVAPGALYELTPELAASGQITLGTTPVGDDGYAALTINGLPAYQFVSDTGSTSALGATMPGGWGAFRSDGTPIGDGMTASPTATAPATPAAVPAPPPLAPGEVAFPKADGTDLIAVAYPDASLLVNDAATGLRELLPTDGRRVTYATDEVVDAINGFAARRIQNVSEQTHVTNVLNGAFTCGPVTATLTTDDASVSPTTTFNMDVSVPRTGNIDGSDVLSSRVDIVFAQSSSAATEVRMNGYTATVDDKYAFIGQCRSDSDPVDFYVADADDFYHNRYACGAAAGTIDWQINPDAVAKNAAPLPTSPQCESGNREFRLTATLAQLMGTSESNGHHPHVVREQRAGGVYAYAWTAYIAETVTDAEGLSYTRESKFDFEVTLKGLAVSSVSSVGTQLPSAVSDVVSVSARGVPATLATHVEFEQEICVAEPRATDAMHAYIVVDPIESVDLNRATQSLMHPDRAQWGYPVRGTLSDGLTPTPGYEATVKYVTQREMSNPVSHLTRGDELFDYAPEVQCRIANFAPGTSYGFNDTAGLRRVSSLAGVNLANSRFGWNCFTGYYVCVVPVLTSEALHLRLQTNYLVSSGGLYRSSIANPAHVVHAQSVLVTGIAQNATMSFDIAMQLRKLQITEDDESLSTGARRRLMGVRGVGTSTCFEAKAAR</sequence>
<feature type="region of interest" description="Disordered" evidence="1">
    <location>
        <begin position="844"/>
        <end position="866"/>
    </location>
</feature>
<feature type="region of interest" description="Disordered" evidence="1">
    <location>
        <begin position="2606"/>
        <end position="2669"/>
    </location>
</feature>
<dbReference type="PANTHER" id="PTHR24216:SF65">
    <property type="entry name" value="PAXILLIN-LIKE PROTEIN 1"/>
    <property type="match status" value="1"/>
</dbReference>
<feature type="compositionally biased region" description="Pro residues" evidence="1">
    <location>
        <begin position="3246"/>
        <end position="3256"/>
    </location>
</feature>